<feature type="region of interest" description="Disordered" evidence="4">
    <location>
        <begin position="189"/>
        <end position="213"/>
    </location>
</feature>
<gene>
    <name evidence="6" type="ORF">RAJCM14343_1094</name>
</gene>
<keyword evidence="1" id="KW-0285">Flavoprotein</keyword>
<dbReference type="InterPro" id="IPR051814">
    <property type="entry name" value="NAD(P)H-dep_FMN_reductase"/>
</dbReference>
<comment type="caution">
    <text evidence="6">The sequence shown here is derived from an EMBL/GenBank/DDBJ whole genome shotgun (WGS) entry which is preliminary data.</text>
</comment>
<dbReference type="EMBL" id="BLAH01000027">
    <property type="protein sequence ID" value="GES35845.1"/>
    <property type="molecule type" value="Genomic_DNA"/>
</dbReference>
<reference evidence="6 7" key="1">
    <citation type="journal article" date="2018" name="Biodegradation">
        <title>1,4-Dioxane degradation characteristics of Rhodococcus aetherivorans JCM 14343.</title>
        <authorList>
            <person name="Inoue D."/>
            <person name="Tsunoda T."/>
            <person name="Yamamoto N."/>
            <person name="Ike M."/>
            <person name="Sei K."/>
        </authorList>
    </citation>
    <scope>NUCLEOTIDE SEQUENCE [LARGE SCALE GENOMIC DNA]</scope>
    <source>
        <strain evidence="6 7">JCM 14343</strain>
    </source>
</reference>
<dbReference type="InterPro" id="IPR029039">
    <property type="entry name" value="Flavoprotein-like_sf"/>
</dbReference>
<organism evidence="6 7">
    <name type="scientific">Rhodococcus aetherivorans</name>
    <dbReference type="NCBI Taxonomy" id="191292"/>
    <lineage>
        <taxon>Bacteria</taxon>
        <taxon>Bacillati</taxon>
        <taxon>Actinomycetota</taxon>
        <taxon>Actinomycetes</taxon>
        <taxon>Mycobacteriales</taxon>
        <taxon>Nocardiaceae</taxon>
        <taxon>Rhodococcus</taxon>
    </lineage>
</organism>
<dbReference type="NCBIfam" id="TIGR04037">
    <property type="entry name" value="LLM_duo_CE1759"/>
    <property type="match status" value="1"/>
</dbReference>
<proteinExistence type="predicted"/>
<dbReference type="EC" id="1.5.1.29" evidence="6"/>
<dbReference type="Gene3D" id="3.40.50.360">
    <property type="match status" value="1"/>
</dbReference>
<dbReference type="SUPFAM" id="SSF52218">
    <property type="entry name" value="Flavoproteins"/>
    <property type="match status" value="1"/>
</dbReference>
<accession>A0ABQ0YH29</accession>
<protein>
    <submittedName>
        <fullName evidence="6">FMN reductase</fullName>
        <ecNumber evidence="6">1.5.1.29</ecNumber>
    </submittedName>
</protein>
<evidence type="ECO:0000256" key="1">
    <source>
        <dbReference type="ARBA" id="ARBA00022630"/>
    </source>
</evidence>
<dbReference type="InterPro" id="IPR023932">
    <property type="entry name" value="CE1759_FMN_reduct"/>
</dbReference>
<feature type="compositionally biased region" description="Low complexity" evidence="4">
    <location>
        <begin position="191"/>
        <end position="201"/>
    </location>
</feature>
<dbReference type="PANTHER" id="PTHR43408">
    <property type="entry name" value="FMN REDUCTASE (NADPH)"/>
    <property type="match status" value="1"/>
</dbReference>
<dbReference type="Pfam" id="PF03358">
    <property type="entry name" value="FMN_red"/>
    <property type="match status" value="1"/>
</dbReference>
<evidence type="ECO:0000256" key="2">
    <source>
        <dbReference type="ARBA" id="ARBA00022643"/>
    </source>
</evidence>
<dbReference type="RefSeq" id="WP_043796827.1">
    <property type="nucleotide sequence ID" value="NZ_BAAAYP010000037.1"/>
</dbReference>
<sequence length="221" mass="22728">MSRRIVVVTAGLSQPSSTRLLADRIAAAVTAAVGARGESADVEVIELRDLATDLAITVATGGLPAPAVARAREQVSHADGLIAVTPVFTASYSGLFKMFFDVLDTDALNGMPAIVAATAGSARHSMVLDFAMRPLLTFLRAVVVPTGVFAATEDFGDGEAGAALGSRIRRAAEELAALVVGERTGVDGFTPASSPARPRSSGNSLRAPGTPFQDLLRAHMG</sequence>
<evidence type="ECO:0000256" key="4">
    <source>
        <dbReference type="SAM" id="MobiDB-lite"/>
    </source>
</evidence>
<dbReference type="InterPro" id="IPR005025">
    <property type="entry name" value="FMN_Rdtase-like_dom"/>
</dbReference>
<dbReference type="PANTHER" id="PTHR43408:SF2">
    <property type="entry name" value="FMN REDUCTASE (NADPH)"/>
    <property type="match status" value="1"/>
</dbReference>
<dbReference type="Proteomes" id="UP000325466">
    <property type="component" value="Unassembled WGS sequence"/>
</dbReference>
<dbReference type="GO" id="GO:0016491">
    <property type="term" value="F:oxidoreductase activity"/>
    <property type="evidence" value="ECO:0007669"/>
    <property type="project" value="UniProtKB-KW"/>
</dbReference>
<keyword evidence="7" id="KW-1185">Reference proteome</keyword>
<evidence type="ECO:0000259" key="5">
    <source>
        <dbReference type="Pfam" id="PF03358"/>
    </source>
</evidence>
<evidence type="ECO:0000256" key="3">
    <source>
        <dbReference type="ARBA" id="ARBA00023002"/>
    </source>
</evidence>
<name>A0ABQ0YH29_9NOCA</name>
<evidence type="ECO:0000313" key="7">
    <source>
        <dbReference type="Proteomes" id="UP000325466"/>
    </source>
</evidence>
<evidence type="ECO:0000313" key="6">
    <source>
        <dbReference type="EMBL" id="GES35845.1"/>
    </source>
</evidence>
<feature type="domain" description="NADPH-dependent FMN reductase-like" evidence="5">
    <location>
        <begin position="4"/>
        <end position="154"/>
    </location>
</feature>
<keyword evidence="3 6" id="KW-0560">Oxidoreductase</keyword>
<keyword evidence="2" id="KW-0288">FMN</keyword>